<keyword evidence="3" id="KW-1185">Reference proteome</keyword>
<evidence type="ECO:0000256" key="1">
    <source>
        <dbReference type="SAM" id="MobiDB-lite"/>
    </source>
</evidence>
<feature type="region of interest" description="Disordered" evidence="1">
    <location>
        <begin position="12"/>
        <end position="52"/>
    </location>
</feature>
<accession>A0ABY3GCE2</accession>
<feature type="region of interest" description="Disordered" evidence="1">
    <location>
        <begin position="164"/>
        <end position="197"/>
    </location>
</feature>
<organism evidence="2 3">
    <name type="scientific">Pseudomonas saxonica</name>
    <dbReference type="NCBI Taxonomy" id="2600598"/>
    <lineage>
        <taxon>Bacteria</taxon>
        <taxon>Pseudomonadati</taxon>
        <taxon>Pseudomonadota</taxon>
        <taxon>Gammaproteobacteria</taxon>
        <taxon>Pseudomonadales</taxon>
        <taxon>Pseudomonadaceae</taxon>
        <taxon>Pseudomonas</taxon>
    </lineage>
</organism>
<name>A0ABY3GCE2_9PSED</name>
<dbReference type="EMBL" id="VFIO01000015">
    <property type="protein sequence ID" value="TWR85092.1"/>
    <property type="molecule type" value="Genomic_DNA"/>
</dbReference>
<sequence length="197" mass="21869">MRLNMALCGASKRGNGEPCKRHAIPGSSRCKLHGGKSSGPKEQRGNKNAAKPGSIYSQFLTDDENDLLASIQLGRVDDELRLTRIRLMRALARENEFGNTLEVDSEKEEPIQINGKETALTSITTTSKVRDYSALIDRLTARVESLERTNEDLETRRLTNEKLRRELEDPNKGLPEPKQVIIGVEDASDPEAEQAAV</sequence>
<dbReference type="NCBIfam" id="NF041373">
    <property type="entry name" value="HGG_STG"/>
    <property type="match status" value="1"/>
</dbReference>
<dbReference type="Proteomes" id="UP000318428">
    <property type="component" value="Unassembled WGS sequence"/>
</dbReference>
<protein>
    <submittedName>
        <fullName evidence="2">Uncharacterized protein</fullName>
    </submittedName>
</protein>
<dbReference type="InterPro" id="IPR047675">
    <property type="entry name" value="Putative_zinc-bd"/>
</dbReference>
<evidence type="ECO:0000313" key="2">
    <source>
        <dbReference type="EMBL" id="TWR85092.1"/>
    </source>
</evidence>
<evidence type="ECO:0000313" key="3">
    <source>
        <dbReference type="Proteomes" id="UP000318428"/>
    </source>
</evidence>
<gene>
    <name evidence="2" type="ORF">FJD38_22685</name>
</gene>
<proteinExistence type="predicted"/>
<comment type="caution">
    <text evidence="2">The sequence shown here is derived from an EMBL/GenBank/DDBJ whole genome shotgun (WGS) entry which is preliminary data.</text>
</comment>
<reference evidence="2 3" key="1">
    <citation type="submission" date="2019-06" db="EMBL/GenBank/DDBJ databases">
        <title>Pseudomonas bimorpha sp. nov. isolated from bovine raw milk and skim milk concentrate.</title>
        <authorList>
            <person name="Hofmann K."/>
            <person name="Huptas C."/>
            <person name="Doll E."/>
            <person name="Scherer S."/>
            <person name="Wenning M."/>
        </authorList>
    </citation>
    <scope>NUCLEOTIDE SEQUENCE [LARGE SCALE GENOMIC DNA]</scope>
    <source>
        <strain evidence="2 3">DSM 108989</strain>
    </source>
</reference>
<feature type="compositionally biased region" description="Acidic residues" evidence="1">
    <location>
        <begin position="186"/>
        <end position="197"/>
    </location>
</feature>